<reference evidence="2 4" key="1">
    <citation type="submission" date="2018-02" db="EMBL/GenBank/DDBJ databases">
        <title>Draft genome of wild Prunus yedoensis var. nudiflora.</title>
        <authorList>
            <person name="Baek S."/>
            <person name="Kim J.-H."/>
            <person name="Choi K."/>
            <person name="Kim G.-B."/>
            <person name="Cho A."/>
            <person name="Jang H."/>
            <person name="Shin C.-H."/>
            <person name="Yu H.-J."/>
            <person name="Mun J.-H."/>
        </authorList>
    </citation>
    <scope>NUCLEOTIDE SEQUENCE [LARGE SCALE GENOMIC DNA]</scope>
    <source>
        <strain evidence="4">cv. Jeju island</strain>
        <tissue evidence="2">Leaf</tissue>
    </source>
</reference>
<evidence type="ECO:0000313" key="2">
    <source>
        <dbReference type="EMBL" id="PQM43232.1"/>
    </source>
</evidence>
<keyword evidence="4" id="KW-1185">Reference proteome</keyword>
<comment type="caution">
    <text evidence="2">The sequence shown here is derived from an EMBL/GenBank/DDBJ whole genome shotgun (WGS) entry which is preliminary data.</text>
</comment>
<evidence type="ECO:0000313" key="3">
    <source>
        <dbReference type="EMBL" id="PQP96614.1"/>
    </source>
</evidence>
<feature type="region of interest" description="Disordered" evidence="1">
    <location>
        <begin position="1"/>
        <end position="46"/>
    </location>
</feature>
<name>A0A314V2H5_PRUYE</name>
<organism evidence="2 4">
    <name type="scientific">Prunus yedoensis var. nudiflora</name>
    <dbReference type="NCBI Taxonomy" id="2094558"/>
    <lineage>
        <taxon>Eukaryota</taxon>
        <taxon>Viridiplantae</taxon>
        <taxon>Streptophyta</taxon>
        <taxon>Embryophyta</taxon>
        <taxon>Tracheophyta</taxon>
        <taxon>Spermatophyta</taxon>
        <taxon>Magnoliopsida</taxon>
        <taxon>eudicotyledons</taxon>
        <taxon>Gunneridae</taxon>
        <taxon>Pentapetalae</taxon>
        <taxon>rosids</taxon>
        <taxon>fabids</taxon>
        <taxon>Rosales</taxon>
        <taxon>Rosaceae</taxon>
        <taxon>Amygdaloideae</taxon>
        <taxon>Amygdaleae</taxon>
        <taxon>Prunus</taxon>
    </lineage>
</organism>
<dbReference type="OrthoDB" id="1172702at2759"/>
<evidence type="ECO:0000313" key="4">
    <source>
        <dbReference type="Proteomes" id="UP000250321"/>
    </source>
</evidence>
<dbReference type="EMBL" id="PJQY01002081">
    <property type="protein sequence ID" value="PQP96614.1"/>
    <property type="molecule type" value="Genomic_DNA"/>
</dbReference>
<dbReference type="EMBL" id="PJQY01002704">
    <property type="protein sequence ID" value="PQM43232.1"/>
    <property type="molecule type" value="Genomic_DNA"/>
</dbReference>
<dbReference type="AlphaFoldDB" id="A0A314V2H5"/>
<gene>
    <name evidence="2" type="ORF">Pyn_04423</name>
    <name evidence="3" type="ORF">Pyn_40525</name>
</gene>
<feature type="compositionally biased region" description="Basic and acidic residues" evidence="1">
    <location>
        <begin position="18"/>
        <end position="34"/>
    </location>
</feature>
<proteinExistence type="predicted"/>
<sequence length="78" mass="8233">MVVDGMVGDNTSEMVADINKDDADKSDTDVKMESAGEVTDVGMTDAGRENAVGRMNAAERMNVAAGRVTVLVRKTVDV</sequence>
<protein>
    <submittedName>
        <fullName evidence="2">Uncharacterized protein</fullName>
    </submittedName>
</protein>
<dbReference type="Proteomes" id="UP000250321">
    <property type="component" value="Unassembled WGS sequence"/>
</dbReference>
<evidence type="ECO:0000256" key="1">
    <source>
        <dbReference type="SAM" id="MobiDB-lite"/>
    </source>
</evidence>
<accession>A0A314V2H5</accession>